<sequence>MTVGSPESSEAFCATGVNPSRRSSDRCGGDGPSVDRRGPRRPLFGRIRLTGQPNPALARVSNDPGRKRVEGGERVRSPPSWRLHR</sequence>
<dbReference type="STRING" id="1205910.B005_0367"/>
<feature type="compositionally biased region" description="Basic and acidic residues" evidence="1">
    <location>
        <begin position="64"/>
        <end position="76"/>
    </location>
</feature>
<reference evidence="2 3" key="1">
    <citation type="journal article" date="2012" name="J. Bacteriol.">
        <title>Whole-Genome Sequence of Nocardiopsis alba Strain ATCC BAA-2165, Associated with Honeybees.</title>
        <authorList>
            <person name="Qiao J."/>
            <person name="Chen L."/>
            <person name="Li Y."/>
            <person name="Wang J."/>
            <person name="Zhang W."/>
            <person name="Chen S."/>
        </authorList>
    </citation>
    <scope>NUCLEOTIDE SEQUENCE [LARGE SCALE GENOMIC DNA]</scope>
    <source>
        <strain evidence="3">ATCC BAA-2165 / BE74</strain>
    </source>
</reference>
<dbReference type="Proteomes" id="UP000003779">
    <property type="component" value="Chromosome"/>
</dbReference>
<gene>
    <name evidence="2" type="ordered locus">B005_0367</name>
</gene>
<protein>
    <submittedName>
        <fullName evidence="2">Uncharacterized protein</fullName>
    </submittedName>
</protein>
<dbReference type="AlphaFoldDB" id="J7LCM2"/>
<proteinExistence type="predicted"/>
<name>J7LCM2_NOCAA</name>
<dbReference type="HOGENOM" id="CLU_2509321_0_0_11"/>
<evidence type="ECO:0000256" key="1">
    <source>
        <dbReference type="SAM" id="MobiDB-lite"/>
    </source>
</evidence>
<feature type="compositionally biased region" description="Basic and acidic residues" evidence="1">
    <location>
        <begin position="22"/>
        <end position="37"/>
    </location>
</feature>
<feature type="region of interest" description="Disordered" evidence="1">
    <location>
        <begin position="1"/>
        <end position="85"/>
    </location>
</feature>
<reference evidence="3" key="2">
    <citation type="submission" date="2012-08" db="EMBL/GenBank/DDBJ databases">
        <title>Whole-genome sequence of Nocardiopsis alba strain ATCC BAA-2165 associated with honeybees.</title>
        <authorList>
            <person name="Qiao J."/>
            <person name="Chen L."/>
            <person name="Li Y."/>
            <person name="Wang J."/>
            <person name="Zhang W."/>
            <person name="Chen S."/>
        </authorList>
    </citation>
    <scope>NUCLEOTIDE SEQUENCE [LARGE SCALE GENOMIC DNA]</scope>
    <source>
        <strain evidence="3">ATCC BAA-2165 / BE74</strain>
    </source>
</reference>
<evidence type="ECO:0000313" key="3">
    <source>
        <dbReference type="Proteomes" id="UP000003779"/>
    </source>
</evidence>
<dbReference type="EMBL" id="CP003788">
    <property type="protein sequence ID" value="AFR08534.1"/>
    <property type="molecule type" value="Genomic_DNA"/>
</dbReference>
<dbReference type="PATRIC" id="fig|1205910.3.peg.345"/>
<evidence type="ECO:0000313" key="2">
    <source>
        <dbReference type="EMBL" id="AFR08534.1"/>
    </source>
</evidence>
<dbReference type="KEGG" id="nal:B005_0367"/>
<accession>J7LCM2</accession>
<organism evidence="2 3">
    <name type="scientific">Nocardiopsis alba (strain ATCC BAA-2165 / BE74)</name>
    <dbReference type="NCBI Taxonomy" id="1205910"/>
    <lineage>
        <taxon>Bacteria</taxon>
        <taxon>Bacillati</taxon>
        <taxon>Actinomycetota</taxon>
        <taxon>Actinomycetes</taxon>
        <taxon>Streptosporangiales</taxon>
        <taxon>Nocardiopsidaceae</taxon>
        <taxon>Nocardiopsis</taxon>
    </lineage>
</organism>